<dbReference type="PANTHER" id="PTHR43603">
    <property type="entry name" value="COBW DOMAIN-CONTAINING PROTEIN DDB_G0274527"/>
    <property type="match status" value="1"/>
</dbReference>
<evidence type="ECO:0000256" key="1">
    <source>
        <dbReference type="ARBA" id="ARBA00022741"/>
    </source>
</evidence>
<dbReference type="PANTHER" id="PTHR43603:SF3">
    <property type="entry name" value="ZINC CHAPERONE YCIC"/>
    <property type="match status" value="1"/>
</dbReference>
<dbReference type="Gene3D" id="3.30.1220.10">
    <property type="entry name" value="CobW-like, C-terminal domain"/>
    <property type="match status" value="1"/>
</dbReference>
<dbReference type="SUPFAM" id="SSF52540">
    <property type="entry name" value="P-loop containing nucleoside triphosphate hydrolases"/>
    <property type="match status" value="1"/>
</dbReference>
<protein>
    <submittedName>
        <fullName evidence="8">GTP-binding protein</fullName>
    </submittedName>
</protein>
<keyword evidence="2" id="KW-0378">Hydrolase</keyword>
<evidence type="ECO:0000256" key="5">
    <source>
        <dbReference type="ARBA" id="ARBA00049117"/>
    </source>
</evidence>
<dbReference type="InterPro" id="IPR027417">
    <property type="entry name" value="P-loop_NTPase"/>
</dbReference>
<dbReference type="Pfam" id="PF07683">
    <property type="entry name" value="CobW_C"/>
    <property type="match status" value="1"/>
</dbReference>
<sequence length="412" mass="46674">MMNQVKRKLPVTVLSGYLGSGKTTLLNHVLHNRQGLKVAVIVNDMSEVNMDAALVKNEAHLSRTEEKLVEMSNGCICCTLRDDLLKEVERLAEEGRFDYILIESTGISEPVPVAQTFSYADEETGIDLSQFATLDCMVTVVDAYRFWHDFASGESLLDRQQAAGEEDTREVVDLLIDQIEFCNVLVLNKCDLVEADDLQKLEAVLRKLQPSARIVRAVNGQVPPEVILNTGLFDFEQASQSSGWIQELQKPAHTPETEEYGISSFVFRRRRPFHPERLMDFLEDWPEEVVRAKGVLWIATRSDLAGLLGQAGPSIQIGAAGQWLVSLPQEEQDQMRQEDPELFVNWDEQWGDRMSELVMIGVEMDRASVEEKLEACLLTDQEMHQDWSQLSDPLPSWEAEMNPETEEEYIKG</sequence>
<dbReference type="CDD" id="cd03112">
    <property type="entry name" value="CobW-like"/>
    <property type="match status" value="1"/>
</dbReference>
<feature type="compositionally biased region" description="Acidic residues" evidence="6">
    <location>
        <begin position="401"/>
        <end position="412"/>
    </location>
</feature>
<evidence type="ECO:0000256" key="2">
    <source>
        <dbReference type="ARBA" id="ARBA00022801"/>
    </source>
</evidence>
<dbReference type="SMART" id="SM00833">
    <property type="entry name" value="CobW_C"/>
    <property type="match status" value="1"/>
</dbReference>
<dbReference type="Gene3D" id="3.40.50.300">
    <property type="entry name" value="P-loop containing nucleotide triphosphate hydrolases"/>
    <property type="match status" value="1"/>
</dbReference>
<evidence type="ECO:0000256" key="3">
    <source>
        <dbReference type="ARBA" id="ARBA00023186"/>
    </source>
</evidence>
<evidence type="ECO:0000313" key="9">
    <source>
        <dbReference type="Proteomes" id="UP001597497"/>
    </source>
</evidence>
<feature type="domain" description="CobW C-terminal" evidence="7">
    <location>
        <begin position="262"/>
        <end position="377"/>
    </location>
</feature>
<keyword evidence="9" id="KW-1185">Reference proteome</keyword>
<evidence type="ECO:0000313" key="8">
    <source>
        <dbReference type="EMBL" id="MFD2672189.1"/>
    </source>
</evidence>
<dbReference type="InterPro" id="IPR011629">
    <property type="entry name" value="CobW-like_C"/>
</dbReference>
<dbReference type="InterPro" id="IPR003495">
    <property type="entry name" value="CobW/HypB/UreG_nucleotide-bd"/>
</dbReference>
<comment type="catalytic activity">
    <reaction evidence="5">
        <text>GTP + H2O = GDP + phosphate + H(+)</text>
        <dbReference type="Rhea" id="RHEA:19669"/>
        <dbReference type="ChEBI" id="CHEBI:15377"/>
        <dbReference type="ChEBI" id="CHEBI:15378"/>
        <dbReference type="ChEBI" id="CHEBI:37565"/>
        <dbReference type="ChEBI" id="CHEBI:43474"/>
        <dbReference type="ChEBI" id="CHEBI:58189"/>
    </reaction>
    <physiologicalReaction direction="left-to-right" evidence="5">
        <dbReference type="Rhea" id="RHEA:19670"/>
    </physiologicalReaction>
</comment>
<gene>
    <name evidence="8" type="ORF">ACFSUC_11310</name>
</gene>
<dbReference type="RefSeq" id="WP_379929714.1">
    <property type="nucleotide sequence ID" value="NZ_JBHUMM010000025.1"/>
</dbReference>
<dbReference type="InterPro" id="IPR036627">
    <property type="entry name" value="CobW-likC_sf"/>
</dbReference>
<dbReference type="Pfam" id="PF02492">
    <property type="entry name" value="cobW"/>
    <property type="match status" value="1"/>
</dbReference>
<dbReference type="Proteomes" id="UP001597497">
    <property type="component" value="Unassembled WGS sequence"/>
</dbReference>
<evidence type="ECO:0000259" key="7">
    <source>
        <dbReference type="SMART" id="SM00833"/>
    </source>
</evidence>
<keyword evidence="3" id="KW-0143">Chaperone</keyword>
<reference evidence="9" key="1">
    <citation type="journal article" date="2019" name="Int. J. Syst. Evol. Microbiol.">
        <title>The Global Catalogue of Microorganisms (GCM) 10K type strain sequencing project: providing services to taxonomists for standard genome sequencing and annotation.</title>
        <authorList>
            <consortium name="The Broad Institute Genomics Platform"/>
            <consortium name="The Broad Institute Genome Sequencing Center for Infectious Disease"/>
            <person name="Wu L."/>
            <person name="Ma J."/>
        </authorList>
    </citation>
    <scope>NUCLEOTIDE SEQUENCE [LARGE SCALE GENOMIC DNA]</scope>
    <source>
        <strain evidence="9">KCTC 33676</strain>
    </source>
</reference>
<accession>A0ABW5RC61</accession>
<comment type="similarity">
    <text evidence="4">Belongs to the SIMIBI class G3E GTPase family. ZNG1 subfamily.</text>
</comment>
<name>A0ABW5RC61_9BACL</name>
<dbReference type="EMBL" id="JBHUMM010000025">
    <property type="protein sequence ID" value="MFD2672189.1"/>
    <property type="molecule type" value="Genomic_DNA"/>
</dbReference>
<dbReference type="InterPro" id="IPR051927">
    <property type="entry name" value="Zn_Chap_cDPG_Synth"/>
</dbReference>
<evidence type="ECO:0000256" key="4">
    <source>
        <dbReference type="ARBA" id="ARBA00034320"/>
    </source>
</evidence>
<feature type="region of interest" description="Disordered" evidence="6">
    <location>
        <begin position="392"/>
        <end position="412"/>
    </location>
</feature>
<organism evidence="8 9">
    <name type="scientific">Marinicrinis sediminis</name>
    <dbReference type="NCBI Taxonomy" id="1652465"/>
    <lineage>
        <taxon>Bacteria</taxon>
        <taxon>Bacillati</taxon>
        <taxon>Bacillota</taxon>
        <taxon>Bacilli</taxon>
        <taxon>Bacillales</taxon>
        <taxon>Paenibacillaceae</taxon>
    </lineage>
</organism>
<comment type="caution">
    <text evidence="8">The sequence shown here is derived from an EMBL/GenBank/DDBJ whole genome shotgun (WGS) entry which is preliminary data.</text>
</comment>
<proteinExistence type="inferred from homology"/>
<keyword evidence="1" id="KW-0547">Nucleotide-binding</keyword>
<evidence type="ECO:0000256" key="6">
    <source>
        <dbReference type="SAM" id="MobiDB-lite"/>
    </source>
</evidence>